<keyword evidence="1" id="KW-0175">Coiled coil</keyword>
<comment type="caution">
    <text evidence="2">The sequence shown here is derived from an EMBL/GenBank/DDBJ whole genome shotgun (WGS) entry which is preliminary data.</text>
</comment>
<accession>A0A437PRW9</accession>
<name>A0A437PRW9_9BACT</name>
<organism evidence="2 3">
    <name type="scientific">Sandaracinomonas limnophila</name>
    <dbReference type="NCBI Taxonomy" id="1862386"/>
    <lineage>
        <taxon>Bacteria</taxon>
        <taxon>Pseudomonadati</taxon>
        <taxon>Bacteroidota</taxon>
        <taxon>Cytophagia</taxon>
        <taxon>Cytophagales</taxon>
        <taxon>Flectobacillaceae</taxon>
        <taxon>Sandaracinomonas</taxon>
    </lineage>
</organism>
<evidence type="ECO:0000313" key="2">
    <source>
        <dbReference type="EMBL" id="RVU25008.1"/>
    </source>
</evidence>
<reference evidence="2 3" key="1">
    <citation type="submission" date="2019-01" db="EMBL/GenBank/DDBJ databases">
        <authorList>
            <person name="Chen W.-M."/>
        </authorList>
    </citation>
    <scope>NUCLEOTIDE SEQUENCE [LARGE SCALE GENOMIC DNA]</scope>
    <source>
        <strain evidence="2 3">FSY-15</strain>
    </source>
</reference>
<dbReference type="AlphaFoldDB" id="A0A437PRW9"/>
<protein>
    <submittedName>
        <fullName evidence="2">Uncharacterized protein</fullName>
    </submittedName>
</protein>
<keyword evidence="3" id="KW-1185">Reference proteome</keyword>
<gene>
    <name evidence="2" type="ORF">EOJ36_08365</name>
</gene>
<dbReference type="Proteomes" id="UP000282832">
    <property type="component" value="Unassembled WGS sequence"/>
</dbReference>
<dbReference type="EMBL" id="SACY01000003">
    <property type="protein sequence ID" value="RVU25008.1"/>
    <property type="molecule type" value="Genomic_DNA"/>
</dbReference>
<feature type="coiled-coil region" evidence="1">
    <location>
        <begin position="12"/>
        <end position="91"/>
    </location>
</feature>
<evidence type="ECO:0000256" key="1">
    <source>
        <dbReference type="SAM" id="Coils"/>
    </source>
</evidence>
<sequence>MGRLLQETMGKLADQNKQNQKLLVDLETKENQIKDLSEKIKDLEKNNKISEKIAKIVVNTENTVVPTTDLKKKLEQYISIIEHSIEALKNK</sequence>
<proteinExistence type="predicted"/>
<evidence type="ECO:0000313" key="3">
    <source>
        <dbReference type="Proteomes" id="UP000282832"/>
    </source>
</evidence>